<evidence type="ECO:0000256" key="7">
    <source>
        <dbReference type="ARBA" id="ARBA00022771"/>
    </source>
</evidence>
<evidence type="ECO:0000256" key="6">
    <source>
        <dbReference type="ARBA" id="ARBA00022723"/>
    </source>
</evidence>
<reference evidence="15" key="2">
    <citation type="submission" date="2023-06" db="EMBL/GenBank/DDBJ databases">
        <authorList>
            <person name="Ma L."/>
            <person name="Liu K.-W."/>
            <person name="Li Z."/>
            <person name="Hsiao Y.-Y."/>
            <person name="Qi Y."/>
            <person name="Fu T."/>
            <person name="Tang G."/>
            <person name="Zhang D."/>
            <person name="Sun W.-H."/>
            <person name="Liu D.-K."/>
            <person name="Li Y."/>
            <person name="Chen G.-Z."/>
            <person name="Liu X.-D."/>
            <person name="Liao X.-Y."/>
            <person name="Jiang Y.-T."/>
            <person name="Yu X."/>
            <person name="Hao Y."/>
            <person name="Huang J."/>
            <person name="Zhao X.-W."/>
            <person name="Ke S."/>
            <person name="Chen Y.-Y."/>
            <person name="Wu W.-L."/>
            <person name="Hsu J.-L."/>
            <person name="Lin Y.-F."/>
            <person name="Huang M.-D."/>
            <person name="Li C.-Y."/>
            <person name="Huang L."/>
            <person name="Wang Z.-W."/>
            <person name="Zhao X."/>
            <person name="Zhong W.-Y."/>
            <person name="Peng D.-H."/>
            <person name="Ahmad S."/>
            <person name="Lan S."/>
            <person name="Zhang J.-S."/>
            <person name="Tsai W.-C."/>
            <person name="Van De Peer Y."/>
            <person name="Liu Z.-J."/>
        </authorList>
    </citation>
    <scope>NUCLEOTIDE SEQUENCE</scope>
    <source>
        <strain evidence="15">SCP</strain>
        <tissue evidence="15">Leaves</tissue>
    </source>
</reference>
<accession>A0AAV9BUX9</accession>
<keyword evidence="7 12" id="KW-0863">Zinc-finger</keyword>
<dbReference type="InterPro" id="IPR013083">
    <property type="entry name" value="Znf_RING/FYVE/PHD"/>
</dbReference>
<gene>
    <name evidence="15" type="ORF">QJS04_geneDACA004919</name>
</gene>
<keyword evidence="8" id="KW-0833">Ubl conjugation pathway</keyword>
<dbReference type="Gene3D" id="3.30.40.10">
    <property type="entry name" value="Zinc/RING finger domain, C3HC4 (zinc finger)"/>
    <property type="match status" value="1"/>
</dbReference>
<keyword evidence="6" id="KW-0479">Metal-binding</keyword>
<dbReference type="InterPro" id="IPR044247">
    <property type="entry name" value="SPL2-like"/>
</dbReference>
<evidence type="ECO:0000256" key="10">
    <source>
        <dbReference type="ARBA" id="ARBA00022989"/>
    </source>
</evidence>
<evidence type="ECO:0000313" key="15">
    <source>
        <dbReference type="EMBL" id="KAK1280289.1"/>
    </source>
</evidence>
<evidence type="ECO:0000256" key="8">
    <source>
        <dbReference type="ARBA" id="ARBA00022786"/>
    </source>
</evidence>
<comment type="catalytic activity">
    <reaction evidence="1">
        <text>S-ubiquitinyl-[E2 ubiquitin-conjugating enzyme]-L-cysteine + [acceptor protein]-L-lysine = [E2 ubiquitin-conjugating enzyme]-L-cysteine + N(6)-ubiquitinyl-[acceptor protein]-L-lysine.</text>
        <dbReference type="EC" id="2.3.2.27"/>
    </reaction>
</comment>
<proteinExistence type="predicted"/>
<dbReference type="Pfam" id="PF12483">
    <property type="entry name" value="GIDE"/>
    <property type="match status" value="1"/>
</dbReference>
<keyword evidence="11 13" id="KW-0472">Membrane</keyword>
<organism evidence="15 16">
    <name type="scientific">Acorus gramineus</name>
    <name type="common">Dwarf sweet flag</name>
    <dbReference type="NCBI Taxonomy" id="55184"/>
    <lineage>
        <taxon>Eukaryota</taxon>
        <taxon>Viridiplantae</taxon>
        <taxon>Streptophyta</taxon>
        <taxon>Embryophyta</taxon>
        <taxon>Tracheophyta</taxon>
        <taxon>Spermatophyta</taxon>
        <taxon>Magnoliopsida</taxon>
        <taxon>Liliopsida</taxon>
        <taxon>Acoraceae</taxon>
        <taxon>Acorus</taxon>
    </lineage>
</organism>
<keyword evidence="16" id="KW-1185">Reference proteome</keyword>
<dbReference type="AlphaFoldDB" id="A0AAV9BUX9"/>
<dbReference type="PROSITE" id="PS50089">
    <property type="entry name" value="ZF_RING_2"/>
    <property type="match status" value="1"/>
</dbReference>
<keyword evidence="9" id="KW-0862">Zinc</keyword>
<dbReference type="SUPFAM" id="SSF57850">
    <property type="entry name" value="RING/U-box"/>
    <property type="match status" value="1"/>
</dbReference>
<dbReference type="CDD" id="cd23145">
    <property type="entry name" value="RING-HC_SPL2-like"/>
    <property type="match status" value="1"/>
</dbReference>
<evidence type="ECO:0000259" key="14">
    <source>
        <dbReference type="PROSITE" id="PS50089"/>
    </source>
</evidence>
<dbReference type="Proteomes" id="UP001179952">
    <property type="component" value="Unassembled WGS sequence"/>
</dbReference>
<feature type="transmembrane region" description="Helical" evidence="13">
    <location>
        <begin position="285"/>
        <end position="306"/>
    </location>
</feature>
<evidence type="ECO:0000256" key="13">
    <source>
        <dbReference type="SAM" id="Phobius"/>
    </source>
</evidence>
<dbReference type="GO" id="GO:0061630">
    <property type="term" value="F:ubiquitin protein ligase activity"/>
    <property type="evidence" value="ECO:0007669"/>
    <property type="project" value="UniProtKB-EC"/>
</dbReference>
<keyword evidence="4" id="KW-0808">Transferase</keyword>
<evidence type="ECO:0000256" key="3">
    <source>
        <dbReference type="ARBA" id="ARBA00012483"/>
    </source>
</evidence>
<dbReference type="InterPro" id="IPR022170">
    <property type="entry name" value="MUL1-like"/>
</dbReference>
<reference evidence="15" key="1">
    <citation type="journal article" date="2023" name="Nat. Commun.">
        <title>Diploid and tetraploid genomes of Acorus and the evolution of monocots.</title>
        <authorList>
            <person name="Ma L."/>
            <person name="Liu K.W."/>
            <person name="Li Z."/>
            <person name="Hsiao Y.Y."/>
            <person name="Qi Y."/>
            <person name="Fu T."/>
            <person name="Tang G.D."/>
            <person name="Zhang D."/>
            <person name="Sun W.H."/>
            <person name="Liu D.K."/>
            <person name="Li Y."/>
            <person name="Chen G.Z."/>
            <person name="Liu X.D."/>
            <person name="Liao X.Y."/>
            <person name="Jiang Y.T."/>
            <person name="Yu X."/>
            <person name="Hao Y."/>
            <person name="Huang J."/>
            <person name="Zhao X.W."/>
            <person name="Ke S."/>
            <person name="Chen Y.Y."/>
            <person name="Wu W.L."/>
            <person name="Hsu J.L."/>
            <person name="Lin Y.F."/>
            <person name="Huang M.D."/>
            <person name="Li C.Y."/>
            <person name="Huang L."/>
            <person name="Wang Z.W."/>
            <person name="Zhao X."/>
            <person name="Zhong W.Y."/>
            <person name="Peng D.H."/>
            <person name="Ahmad S."/>
            <person name="Lan S."/>
            <person name="Zhang J.S."/>
            <person name="Tsai W.C."/>
            <person name="Van de Peer Y."/>
            <person name="Liu Z.J."/>
        </authorList>
    </citation>
    <scope>NUCLEOTIDE SEQUENCE</scope>
    <source>
        <strain evidence="15">SCP</strain>
    </source>
</reference>
<evidence type="ECO:0000256" key="1">
    <source>
        <dbReference type="ARBA" id="ARBA00000900"/>
    </source>
</evidence>
<dbReference type="PANTHER" id="PTHR47355">
    <property type="entry name" value="E3 UBIQUITIN-PROTEIN LIGASE SPL2"/>
    <property type="match status" value="1"/>
</dbReference>
<evidence type="ECO:0000256" key="2">
    <source>
        <dbReference type="ARBA" id="ARBA00004141"/>
    </source>
</evidence>
<dbReference type="GO" id="GO:0016567">
    <property type="term" value="P:protein ubiquitination"/>
    <property type="evidence" value="ECO:0007669"/>
    <property type="project" value="InterPro"/>
</dbReference>
<dbReference type="GO" id="GO:0008270">
    <property type="term" value="F:zinc ion binding"/>
    <property type="evidence" value="ECO:0007669"/>
    <property type="project" value="UniProtKB-KW"/>
</dbReference>
<evidence type="ECO:0000256" key="11">
    <source>
        <dbReference type="ARBA" id="ARBA00023136"/>
    </source>
</evidence>
<dbReference type="EC" id="2.3.2.27" evidence="3"/>
<protein>
    <recommendedName>
        <fullName evidence="3">RING-type E3 ubiquitin transferase</fullName>
        <ecNumber evidence="3">2.3.2.27</ecNumber>
    </recommendedName>
</protein>
<evidence type="ECO:0000256" key="4">
    <source>
        <dbReference type="ARBA" id="ARBA00022679"/>
    </source>
</evidence>
<sequence>MSSSPIDTASATAVIWFAKALDGALLGLTLGAASVHTWLKHRSSSSALRRVRSAHSASRVADLRLLLEADEHTDEKGKGTGRGSEGRGLPIVVFRGRIEPLKSHRIGGGWKDSSGGGVLTSEWTGDQAVVLQRNHAYVYTQYSWSGKNFGLFALFARSRKDQTWTSIRTVPFNLVDVQNESSADKIRVNVEGSTHPLPLTAIYHHLTPVRPSPSTFMQAFIGNRYPVGVLDEEKILPIGKEITAVGLCSSRAGVLEIKPCNELPFFLSEITKDQLEEKLAITSKLYFYSGIILGTLSLGILGYSILRNWQKWKDYRKQNQQMREEIAAAQGTVEDLVDVPEGELCVICLMRRRRSAFVPCGHLVCCPGCAFAVERDRYPKCPVCRQEIRSTVRIYDS</sequence>
<dbReference type="Pfam" id="PF13920">
    <property type="entry name" value="zf-C3HC4_3"/>
    <property type="match status" value="1"/>
</dbReference>
<evidence type="ECO:0000313" key="16">
    <source>
        <dbReference type="Proteomes" id="UP001179952"/>
    </source>
</evidence>
<dbReference type="PANTHER" id="PTHR47355:SF1">
    <property type="entry name" value="E3 UBIQUITIN-PROTEIN LIGASE SPL2"/>
    <property type="match status" value="1"/>
</dbReference>
<evidence type="ECO:0000256" key="12">
    <source>
        <dbReference type="PROSITE-ProRule" id="PRU00175"/>
    </source>
</evidence>
<evidence type="ECO:0000256" key="9">
    <source>
        <dbReference type="ARBA" id="ARBA00022833"/>
    </source>
</evidence>
<comment type="subcellular location">
    <subcellularLocation>
        <location evidence="2">Membrane</location>
        <topology evidence="2">Multi-pass membrane protein</topology>
    </subcellularLocation>
</comment>
<keyword evidence="5 13" id="KW-0812">Transmembrane</keyword>
<name>A0AAV9BUX9_ACOGR</name>
<dbReference type="InterPro" id="IPR001841">
    <property type="entry name" value="Znf_RING"/>
</dbReference>
<dbReference type="GO" id="GO:0016020">
    <property type="term" value="C:membrane"/>
    <property type="evidence" value="ECO:0007669"/>
    <property type="project" value="UniProtKB-SubCell"/>
</dbReference>
<dbReference type="EMBL" id="JAUJYN010000001">
    <property type="protein sequence ID" value="KAK1280289.1"/>
    <property type="molecule type" value="Genomic_DNA"/>
</dbReference>
<evidence type="ECO:0000256" key="5">
    <source>
        <dbReference type="ARBA" id="ARBA00022692"/>
    </source>
</evidence>
<comment type="caution">
    <text evidence="15">The sequence shown here is derived from an EMBL/GenBank/DDBJ whole genome shotgun (WGS) entry which is preliminary data.</text>
</comment>
<feature type="domain" description="RING-type" evidence="14">
    <location>
        <begin position="345"/>
        <end position="385"/>
    </location>
</feature>
<keyword evidence="10 13" id="KW-1133">Transmembrane helix</keyword>